<name>A0A379T1E2_SALER</name>
<dbReference type="Proteomes" id="UP000254762">
    <property type="component" value="Unassembled WGS sequence"/>
</dbReference>
<evidence type="ECO:0000256" key="1">
    <source>
        <dbReference type="SAM" id="Phobius"/>
    </source>
</evidence>
<keyword evidence="1" id="KW-0472">Membrane</keyword>
<dbReference type="AlphaFoldDB" id="A0A379T1E2"/>
<reference evidence="2 3" key="1">
    <citation type="submission" date="2018-06" db="EMBL/GenBank/DDBJ databases">
        <authorList>
            <consortium name="Pathogen Informatics"/>
            <person name="Doyle S."/>
        </authorList>
    </citation>
    <scope>NUCLEOTIDE SEQUENCE [LARGE SCALE GENOMIC DNA]</scope>
    <source>
        <strain evidence="2 3">NCTC7304</strain>
    </source>
</reference>
<evidence type="ECO:0000313" key="2">
    <source>
        <dbReference type="EMBL" id="SUG35166.1"/>
    </source>
</evidence>
<sequence>MNFLTKKRVMLLIFLVPVLLYIGYELFLSRKLSPPADSERLTVSFRVPEGVTLLPLGGLYESSECTNTNFTAGGNTYQADATTGVSLPFVSQGSGNIMSVSIAKDGGGRCRWKLSRIRVHFRLSDDSPLSKGRNIFDTSYLFDFRDWGIVNTYDTGDAKNVSGNLNITADFFPMIFINHMFKEATLRLFGGDTNYDKWSRHYRLSNTKNIHLYPFVHIDKPVILESPNPPPGNITALYPDGSRDDIPGIIPDYNKLLSMK</sequence>
<dbReference type="EMBL" id="UGXD01000002">
    <property type="protein sequence ID" value="SUG35166.1"/>
    <property type="molecule type" value="Genomic_DNA"/>
</dbReference>
<proteinExistence type="predicted"/>
<evidence type="ECO:0000313" key="3">
    <source>
        <dbReference type="Proteomes" id="UP000254762"/>
    </source>
</evidence>
<accession>A0A379T1E2</accession>
<feature type="transmembrane region" description="Helical" evidence="1">
    <location>
        <begin position="9"/>
        <end position="28"/>
    </location>
</feature>
<gene>
    <name evidence="2" type="ORF">NCTC7304_04718</name>
</gene>
<keyword evidence="1" id="KW-0812">Transmembrane</keyword>
<keyword evidence="1" id="KW-1133">Transmembrane helix</keyword>
<organism evidence="2 3">
    <name type="scientific">Salmonella enterica subsp. arizonae</name>
    <dbReference type="NCBI Taxonomy" id="59203"/>
    <lineage>
        <taxon>Bacteria</taxon>
        <taxon>Pseudomonadati</taxon>
        <taxon>Pseudomonadota</taxon>
        <taxon>Gammaproteobacteria</taxon>
        <taxon>Enterobacterales</taxon>
        <taxon>Enterobacteriaceae</taxon>
        <taxon>Salmonella</taxon>
    </lineage>
</organism>
<protein>
    <submittedName>
        <fullName evidence="2">Uncharacterized protein</fullName>
    </submittedName>
</protein>